<organism evidence="1 2">
    <name type="scientific">Candidatus Hakubella thermalkaliphila</name>
    <dbReference type="NCBI Taxonomy" id="2754717"/>
    <lineage>
        <taxon>Bacteria</taxon>
        <taxon>Bacillati</taxon>
        <taxon>Actinomycetota</taxon>
        <taxon>Actinomycetota incertae sedis</taxon>
        <taxon>Candidatus Hakubellales</taxon>
        <taxon>Candidatus Hakubellaceae</taxon>
        <taxon>Candidatus Hakubella</taxon>
    </lineage>
</organism>
<accession>A0A6V8NK39</accession>
<comment type="caution">
    <text evidence="1">The sequence shown here is derived from an EMBL/GenBank/DDBJ whole genome shotgun (WGS) entry which is preliminary data.</text>
</comment>
<reference evidence="1 2" key="1">
    <citation type="journal article" date="2020" name="Front. Microbiol.">
        <title>Single-cell genomics of novel Actinobacteria with the Wood-Ljungdahl pathway discovered in a serpentinizing system.</title>
        <authorList>
            <person name="Merino N."/>
            <person name="Kawai M."/>
            <person name="Boyd E.S."/>
            <person name="Colman D.R."/>
            <person name="McGlynn S.E."/>
            <person name="Nealson K.H."/>
            <person name="Kurokawa K."/>
            <person name="Hongoh Y."/>
        </authorList>
    </citation>
    <scope>NUCLEOTIDE SEQUENCE [LARGE SCALE GENOMIC DNA]</scope>
    <source>
        <strain evidence="1 2">S03</strain>
    </source>
</reference>
<proteinExistence type="predicted"/>
<sequence length="110" mass="13054">MAARMNTSFKVRTITVRRIRFLHTYFTLSDRQLEYGLRYNLAYKKFAGIPANYYSFDHSSREDFDSRIPVEVHKAIFFHILAQIIDLGLHNPKEQWIIDATHSLSWATHH</sequence>
<gene>
    <name evidence="1" type="ORF">HKBW3S03_02131</name>
</gene>
<dbReference type="AlphaFoldDB" id="A0A6V8NK39"/>
<evidence type="ECO:0000313" key="1">
    <source>
        <dbReference type="EMBL" id="GFP20628.1"/>
    </source>
</evidence>
<name>A0A6V8NK39_9ACTN</name>
<evidence type="ECO:0000313" key="2">
    <source>
        <dbReference type="Proteomes" id="UP000574717"/>
    </source>
</evidence>
<dbReference type="Proteomes" id="UP000574717">
    <property type="component" value="Unassembled WGS sequence"/>
</dbReference>
<dbReference type="EMBL" id="BLRU01000564">
    <property type="protein sequence ID" value="GFP20628.1"/>
    <property type="molecule type" value="Genomic_DNA"/>
</dbReference>
<protein>
    <submittedName>
        <fullName evidence="1">Uncharacterized protein</fullName>
    </submittedName>
</protein>
<feature type="non-terminal residue" evidence="1">
    <location>
        <position position="110"/>
    </location>
</feature>